<dbReference type="PANTHER" id="PTHR34982:SF1">
    <property type="entry name" value="FLAGELLAR ASSEMBLY PROTEIN FLIH"/>
    <property type="match status" value="1"/>
</dbReference>
<gene>
    <name evidence="12" type="ORF">AACH06_27860</name>
</gene>
<sequence>MSSSSKSGIRQVPPPPGSKDKATNAYSRFIPREELQDFAAWTPGAFGDLGAASNASAKPQSAKPQARPEAQQPPAAPPEPTAEQWLARIEEARGQGYQQGYRDGLEALEAAKRQFAQQISAQMGQIVAAFDSQTEALDAQMAETLVHTAVTLARQVVRSEIEQRPDLIVQVAQDAVGAVILSARHLRLRLNPKDLPLVEEGSADLLQARGVLLQADASLQPGGCIVESDLGQVDARIEARWAQAAAVFGSDIPLVDPAPETEGDA</sequence>
<evidence type="ECO:0000256" key="8">
    <source>
        <dbReference type="ARBA" id="ARBA00022927"/>
    </source>
</evidence>
<protein>
    <recommendedName>
        <fullName evidence="4">Flagellar assembly protein FliH</fullName>
    </recommendedName>
</protein>
<evidence type="ECO:0000256" key="1">
    <source>
        <dbReference type="ARBA" id="ARBA00003041"/>
    </source>
</evidence>
<keyword evidence="7" id="KW-1005">Bacterial flagellum biogenesis</keyword>
<feature type="region of interest" description="Disordered" evidence="10">
    <location>
        <begin position="1"/>
        <end position="29"/>
    </location>
</feature>
<evidence type="ECO:0000256" key="6">
    <source>
        <dbReference type="ARBA" id="ARBA00022490"/>
    </source>
</evidence>
<accession>A0ABU9C0M4</accession>
<evidence type="ECO:0000313" key="13">
    <source>
        <dbReference type="Proteomes" id="UP001371218"/>
    </source>
</evidence>
<comment type="subcellular location">
    <subcellularLocation>
        <location evidence="2">Cytoplasm</location>
    </subcellularLocation>
</comment>
<evidence type="ECO:0000256" key="2">
    <source>
        <dbReference type="ARBA" id="ARBA00004496"/>
    </source>
</evidence>
<comment type="caution">
    <text evidence="12">The sequence shown here is derived from an EMBL/GenBank/DDBJ whole genome shotgun (WGS) entry which is preliminary data.</text>
</comment>
<feature type="compositionally biased region" description="Low complexity" evidence="10">
    <location>
        <begin position="62"/>
        <end position="73"/>
    </location>
</feature>
<proteinExistence type="inferred from homology"/>
<name>A0ABU9C0M4_9BURK</name>
<evidence type="ECO:0000256" key="7">
    <source>
        <dbReference type="ARBA" id="ARBA00022795"/>
    </source>
</evidence>
<keyword evidence="8" id="KW-0653">Protein transport</keyword>
<organism evidence="12 13">
    <name type="scientific">Ideonella lacteola</name>
    <dbReference type="NCBI Taxonomy" id="2984193"/>
    <lineage>
        <taxon>Bacteria</taxon>
        <taxon>Pseudomonadati</taxon>
        <taxon>Pseudomonadota</taxon>
        <taxon>Betaproteobacteria</taxon>
        <taxon>Burkholderiales</taxon>
        <taxon>Sphaerotilaceae</taxon>
        <taxon>Ideonella</taxon>
    </lineage>
</organism>
<dbReference type="PRINTS" id="PR01003">
    <property type="entry name" value="FLGFLIH"/>
</dbReference>
<reference evidence="12 13" key="1">
    <citation type="submission" date="2024-04" db="EMBL/GenBank/DDBJ databases">
        <title>Novel species of the genus Ideonella isolated from streams.</title>
        <authorList>
            <person name="Lu H."/>
        </authorList>
    </citation>
    <scope>NUCLEOTIDE SEQUENCE [LARGE SCALE GENOMIC DNA]</scope>
    <source>
        <strain evidence="12 13">DXS29W</strain>
    </source>
</reference>
<dbReference type="InterPro" id="IPR018035">
    <property type="entry name" value="Flagellar_FliH/T3SS_HrpE"/>
</dbReference>
<keyword evidence="6" id="KW-0963">Cytoplasm</keyword>
<dbReference type="Proteomes" id="UP001371218">
    <property type="component" value="Unassembled WGS sequence"/>
</dbReference>
<dbReference type="RefSeq" id="WP_341429077.1">
    <property type="nucleotide sequence ID" value="NZ_JBBUTG010000032.1"/>
</dbReference>
<dbReference type="InterPro" id="IPR000563">
    <property type="entry name" value="Flag_FliH"/>
</dbReference>
<feature type="domain" description="Flagellar assembly protein FliH/Type III secretion system HrpE" evidence="11">
    <location>
        <begin position="118"/>
        <end position="243"/>
    </location>
</feature>
<evidence type="ECO:0000256" key="5">
    <source>
        <dbReference type="ARBA" id="ARBA00022448"/>
    </source>
</evidence>
<evidence type="ECO:0000259" key="11">
    <source>
        <dbReference type="Pfam" id="PF02108"/>
    </source>
</evidence>
<evidence type="ECO:0000256" key="3">
    <source>
        <dbReference type="ARBA" id="ARBA00006602"/>
    </source>
</evidence>
<dbReference type="InterPro" id="IPR051472">
    <property type="entry name" value="T3SS_Stator/FliH"/>
</dbReference>
<comment type="similarity">
    <text evidence="3">Belongs to the FliH family.</text>
</comment>
<dbReference type="Pfam" id="PF02108">
    <property type="entry name" value="FliH"/>
    <property type="match status" value="1"/>
</dbReference>
<dbReference type="EMBL" id="JBBUTG010000032">
    <property type="protein sequence ID" value="MEK8034650.1"/>
    <property type="molecule type" value="Genomic_DNA"/>
</dbReference>
<keyword evidence="5" id="KW-0813">Transport</keyword>
<keyword evidence="13" id="KW-1185">Reference proteome</keyword>
<evidence type="ECO:0000256" key="4">
    <source>
        <dbReference type="ARBA" id="ARBA00016507"/>
    </source>
</evidence>
<dbReference type="PANTHER" id="PTHR34982">
    <property type="entry name" value="YOP PROTEINS TRANSLOCATION PROTEIN L"/>
    <property type="match status" value="1"/>
</dbReference>
<evidence type="ECO:0000313" key="12">
    <source>
        <dbReference type="EMBL" id="MEK8034650.1"/>
    </source>
</evidence>
<evidence type="ECO:0000256" key="9">
    <source>
        <dbReference type="ARBA" id="ARBA00023225"/>
    </source>
</evidence>
<keyword evidence="9" id="KW-1006">Bacterial flagellum protein export</keyword>
<comment type="function">
    <text evidence="1">Needed for flagellar regrowth and assembly.</text>
</comment>
<evidence type="ECO:0000256" key="10">
    <source>
        <dbReference type="SAM" id="MobiDB-lite"/>
    </source>
</evidence>
<feature type="region of interest" description="Disordered" evidence="10">
    <location>
        <begin position="44"/>
        <end position="81"/>
    </location>
</feature>